<dbReference type="AlphaFoldDB" id="A0A6M3M453"/>
<organism evidence="1">
    <name type="scientific">viral metagenome</name>
    <dbReference type="NCBI Taxonomy" id="1070528"/>
    <lineage>
        <taxon>unclassified sequences</taxon>
        <taxon>metagenomes</taxon>
        <taxon>organismal metagenomes</taxon>
    </lineage>
</organism>
<proteinExistence type="predicted"/>
<evidence type="ECO:0000313" key="1">
    <source>
        <dbReference type="EMBL" id="QJB02621.1"/>
    </source>
</evidence>
<accession>A0A6M3M453</accession>
<protein>
    <submittedName>
        <fullName evidence="1">Uncharacterized protein</fullName>
    </submittedName>
</protein>
<name>A0A6M3M453_9ZZZZ</name>
<dbReference type="EMBL" id="MT143796">
    <property type="protein sequence ID" value="QJB02621.1"/>
    <property type="molecule type" value="Genomic_DNA"/>
</dbReference>
<gene>
    <name evidence="1" type="ORF">MM171B01145_0014</name>
</gene>
<sequence>MTTQLSMGMRVEKEHAKTIAFIKKYHRRYGRFPINKEVYKHIAKDHISEDKKYYSKLKKAKL</sequence>
<reference evidence="1" key="1">
    <citation type="submission" date="2020-03" db="EMBL/GenBank/DDBJ databases">
        <title>The deep terrestrial virosphere.</title>
        <authorList>
            <person name="Holmfeldt K."/>
            <person name="Nilsson E."/>
            <person name="Simone D."/>
            <person name="Lopez-Fernandez M."/>
            <person name="Wu X."/>
            <person name="de Brujin I."/>
            <person name="Lundin D."/>
            <person name="Andersson A."/>
            <person name="Bertilsson S."/>
            <person name="Dopson M."/>
        </authorList>
    </citation>
    <scope>NUCLEOTIDE SEQUENCE</scope>
    <source>
        <strain evidence="1">MM171B01145</strain>
    </source>
</reference>